<comment type="caution">
    <text evidence="1">The sequence shown here is derived from an EMBL/GenBank/DDBJ whole genome shotgun (WGS) entry which is preliminary data.</text>
</comment>
<feature type="non-terminal residue" evidence="1">
    <location>
        <position position="66"/>
    </location>
</feature>
<evidence type="ECO:0000313" key="1">
    <source>
        <dbReference type="EMBL" id="MFH7519198.1"/>
    </source>
</evidence>
<dbReference type="EMBL" id="JAVCQK010000503">
    <property type="protein sequence ID" value="MFH7519198.1"/>
    <property type="molecule type" value="Genomic_DNA"/>
</dbReference>
<accession>A0ABW7NWN3</accession>
<proteinExistence type="predicted"/>
<evidence type="ECO:0000313" key="2">
    <source>
        <dbReference type="Proteomes" id="UP001610657"/>
    </source>
</evidence>
<gene>
    <name evidence="1" type="ORF">RA271_29190</name>
</gene>
<dbReference type="Proteomes" id="UP001610657">
    <property type="component" value="Unassembled WGS sequence"/>
</dbReference>
<reference evidence="1 2" key="1">
    <citation type="submission" date="2023-08" db="EMBL/GenBank/DDBJ databases">
        <title>Genomic and mutational analysis of Pseudomonas syringae pv. tagetis EB037 pathogenicity on sunflower.</title>
        <authorList>
            <person name="Maul J.E."/>
        </authorList>
    </citation>
    <scope>NUCLEOTIDE SEQUENCE [LARGE SCALE GENOMIC DNA]</scope>
    <source>
        <strain evidence="1 2">EB037_T1</strain>
    </source>
</reference>
<organism evidence="1 2">
    <name type="scientific">Pseudomonas syringae pv. tagetis</name>
    <dbReference type="NCBI Taxonomy" id="129140"/>
    <lineage>
        <taxon>Bacteria</taxon>
        <taxon>Pseudomonadati</taxon>
        <taxon>Pseudomonadota</taxon>
        <taxon>Gammaproteobacteria</taxon>
        <taxon>Pseudomonadales</taxon>
        <taxon>Pseudomonadaceae</taxon>
        <taxon>Pseudomonas</taxon>
    </lineage>
</organism>
<protein>
    <submittedName>
        <fullName evidence="1">Uncharacterized protein</fullName>
    </submittedName>
</protein>
<sequence length="66" mass="7561">MNGEAGNGAYLGYIPSMVAFLRGLSSEERSDILYVLLDAQLFAGRQFFFKTKCNSWMHYYGRRLKA</sequence>
<name>A0ABW7NWN3_9PSED</name>
<keyword evidence="2" id="KW-1185">Reference proteome</keyword>